<keyword evidence="2" id="KW-1185">Reference proteome</keyword>
<evidence type="ECO:0000313" key="2">
    <source>
        <dbReference type="Proteomes" id="UP000759131"/>
    </source>
</evidence>
<dbReference type="Proteomes" id="UP000759131">
    <property type="component" value="Unassembled WGS sequence"/>
</dbReference>
<dbReference type="OrthoDB" id="10533801at2759"/>
<dbReference type="AlphaFoldDB" id="A0A7R9KE11"/>
<evidence type="ECO:0000313" key="1">
    <source>
        <dbReference type="EMBL" id="CAD7621389.1"/>
    </source>
</evidence>
<organism evidence="1">
    <name type="scientific">Medioppia subpectinata</name>
    <dbReference type="NCBI Taxonomy" id="1979941"/>
    <lineage>
        <taxon>Eukaryota</taxon>
        <taxon>Metazoa</taxon>
        <taxon>Ecdysozoa</taxon>
        <taxon>Arthropoda</taxon>
        <taxon>Chelicerata</taxon>
        <taxon>Arachnida</taxon>
        <taxon>Acari</taxon>
        <taxon>Acariformes</taxon>
        <taxon>Sarcoptiformes</taxon>
        <taxon>Oribatida</taxon>
        <taxon>Brachypylina</taxon>
        <taxon>Oppioidea</taxon>
        <taxon>Oppiidae</taxon>
        <taxon>Medioppia</taxon>
    </lineage>
</organism>
<protein>
    <submittedName>
        <fullName evidence="1">Uncharacterized protein</fullName>
    </submittedName>
</protein>
<dbReference type="EMBL" id="CAJPIZ010000590">
    <property type="protein sequence ID" value="CAG2101819.1"/>
    <property type="molecule type" value="Genomic_DNA"/>
</dbReference>
<name>A0A7R9KE11_9ACAR</name>
<reference evidence="1" key="1">
    <citation type="submission" date="2020-11" db="EMBL/GenBank/DDBJ databases">
        <authorList>
            <person name="Tran Van P."/>
        </authorList>
    </citation>
    <scope>NUCLEOTIDE SEQUENCE</scope>
</reference>
<gene>
    <name evidence="1" type="ORF">OSB1V03_LOCUS1860</name>
</gene>
<accession>A0A7R9KE11</accession>
<sequence length="129" mass="14559">MNCARVDVFSVNVSIKSTPELDITCYYEMEDNEDFKGLTIKLNGTSVYTWDQRSGKKPELNNALRLNMVTQPQPGPSKSLIRVWMDDNHEIRTEKIGDKTPNTGAFTKQGVSTIAMTLFIILINKVLSM</sequence>
<proteinExistence type="predicted"/>
<dbReference type="EMBL" id="OC855165">
    <property type="protein sequence ID" value="CAD7621389.1"/>
    <property type="molecule type" value="Genomic_DNA"/>
</dbReference>